<dbReference type="Pfam" id="PF13476">
    <property type="entry name" value="AAA_23"/>
    <property type="match status" value="1"/>
</dbReference>
<dbReference type="SUPFAM" id="SSF52540">
    <property type="entry name" value="P-loop containing nucleoside triphosphate hydrolases"/>
    <property type="match status" value="1"/>
</dbReference>
<protein>
    <submittedName>
        <fullName evidence="2">AAA family ATPase</fullName>
    </submittedName>
</protein>
<evidence type="ECO:0000259" key="1">
    <source>
        <dbReference type="SMART" id="SM00382"/>
    </source>
</evidence>
<dbReference type="GO" id="GO:0016887">
    <property type="term" value="F:ATP hydrolysis activity"/>
    <property type="evidence" value="ECO:0007669"/>
    <property type="project" value="InterPro"/>
</dbReference>
<dbReference type="InterPro" id="IPR041685">
    <property type="entry name" value="AAA_GajA/Old/RecF-like"/>
</dbReference>
<dbReference type="Pfam" id="PF13175">
    <property type="entry name" value="AAA_15"/>
    <property type="match status" value="1"/>
</dbReference>
<proteinExistence type="predicted"/>
<feature type="domain" description="AAA+ ATPase" evidence="1">
    <location>
        <begin position="22"/>
        <end position="326"/>
    </location>
</feature>
<accession>A0A3A8G7H6</accession>
<dbReference type="InterPro" id="IPR051396">
    <property type="entry name" value="Bact_Antivir_Def_Nuclease"/>
</dbReference>
<dbReference type="RefSeq" id="WP_120367137.1">
    <property type="nucleotide sequence ID" value="NZ_RAXZ01000005.1"/>
</dbReference>
<comment type="caution">
    <text evidence="2">The sequence shown here is derived from an EMBL/GenBank/DDBJ whole genome shotgun (WGS) entry which is preliminary data.</text>
</comment>
<evidence type="ECO:0000313" key="3">
    <source>
        <dbReference type="Proteomes" id="UP000281084"/>
    </source>
</evidence>
<dbReference type="GO" id="GO:0006302">
    <property type="term" value="P:double-strand break repair"/>
    <property type="evidence" value="ECO:0007669"/>
    <property type="project" value="InterPro"/>
</dbReference>
<reference evidence="2 3" key="1">
    <citation type="submission" date="2018-09" db="EMBL/GenBank/DDBJ databases">
        <title>The draft genome of Acinetobacter spp. strains.</title>
        <authorList>
            <person name="Qin J."/>
            <person name="Feng Y."/>
            <person name="Zong Z."/>
        </authorList>
    </citation>
    <scope>NUCLEOTIDE SEQUENCE [LARGE SCALE GENOMIC DNA]</scope>
    <source>
        <strain evidence="2 3">WCHAc060002</strain>
    </source>
</reference>
<organism evidence="2 3">
    <name type="scientific">Acinetobacter cumulans</name>
    <dbReference type="NCBI Taxonomy" id="2136182"/>
    <lineage>
        <taxon>Bacteria</taxon>
        <taxon>Pseudomonadati</taxon>
        <taxon>Pseudomonadota</taxon>
        <taxon>Gammaproteobacteria</taxon>
        <taxon>Moraxellales</taxon>
        <taxon>Moraxellaceae</taxon>
        <taxon>Acinetobacter</taxon>
    </lineage>
</organism>
<dbReference type="EMBL" id="RAXZ01000005">
    <property type="protein sequence ID" value="RKG53916.1"/>
    <property type="molecule type" value="Genomic_DNA"/>
</dbReference>
<gene>
    <name evidence="2" type="ORF">D7V64_05770</name>
</gene>
<dbReference type="SMART" id="SM00382">
    <property type="entry name" value="AAA"/>
    <property type="match status" value="1"/>
</dbReference>
<evidence type="ECO:0000313" key="2">
    <source>
        <dbReference type="EMBL" id="RKG53916.1"/>
    </source>
</evidence>
<dbReference type="Gene3D" id="3.40.50.300">
    <property type="entry name" value="P-loop containing nucleotide triphosphate hydrolases"/>
    <property type="match status" value="2"/>
</dbReference>
<sequence length="419" mass="47761">MKFQKIEITGWRQFSNIEIEFHPKVTIITGANGAGKSTILKLLSKHFGWHQIFLSTPYLSKDKGSFLYKSFFTPVASLKSEQSYSQNVLGNIFYTDTNSSQICFFEQPNQAQFDLQIHNQRHVDGLHINSHRPVPNYQRLQNIPTNPMDASQAFQNYFQETLSLFNNGHSGYSPIYRMKEAIVSMAAFGPGNQFVQPNEKIEKQFNDFKEILKNILPKDLGFKDLSIRIPDIVLETETGEFLLDAASGGIMSIIDLAWQIFLYSHNKEEFVVTLDEPENHLHPSMQRSLLNNFVNAFPKAQFIVVTHSPFIVSSIRDSNVYALKYEISKGEQQQSKKVTSYKLDLDQKAATANEILRDILGVPVTLPQWADDDLQEICKKFTVSELTPEGIANLREQLSNSGLSEFYPEALNHIIGRRI</sequence>
<dbReference type="InterPro" id="IPR027417">
    <property type="entry name" value="P-loop_NTPase"/>
</dbReference>
<dbReference type="PANTHER" id="PTHR43581:SF4">
    <property type="entry name" value="ATP_GTP PHOSPHATASE"/>
    <property type="match status" value="1"/>
</dbReference>
<name>A0A3A8G7H6_9GAMM</name>
<dbReference type="PANTHER" id="PTHR43581">
    <property type="entry name" value="ATP/GTP PHOSPHATASE"/>
    <property type="match status" value="1"/>
</dbReference>
<dbReference type="InterPro" id="IPR003593">
    <property type="entry name" value="AAA+_ATPase"/>
</dbReference>
<dbReference type="AlphaFoldDB" id="A0A3A8G7H6"/>
<dbReference type="Proteomes" id="UP000281084">
    <property type="component" value="Unassembled WGS sequence"/>
</dbReference>
<dbReference type="InterPro" id="IPR038729">
    <property type="entry name" value="Rad50/SbcC_AAA"/>
</dbReference>